<sequence>MGTILLYCDPVISISLESKDTTKEMWDHLKQTYGTPMVVLAYTDFLHLMKIKINPSDDLGSKLAKLNMILGALAAQKYMGTGPYKYSFVGPD</sequence>
<evidence type="ECO:0000313" key="1">
    <source>
        <dbReference type="EMBL" id="KIK14076.1"/>
    </source>
</evidence>
<dbReference type="OrthoDB" id="3032860at2759"/>
<evidence type="ECO:0000313" key="2">
    <source>
        <dbReference type="Proteomes" id="UP000054018"/>
    </source>
</evidence>
<keyword evidence="2" id="KW-1185">Reference proteome</keyword>
<organism evidence="1 2">
    <name type="scientific">Pisolithus microcarpus 441</name>
    <dbReference type="NCBI Taxonomy" id="765257"/>
    <lineage>
        <taxon>Eukaryota</taxon>
        <taxon>Fungi</taxon>
        <taxon>Dikarya</taxon>
        <taxon>Basidiomycota</taxon>
        <taxon>Agaricomycotina</taxon>
        <taxon>Agaricomycetes</taxon>
        <taxon>Agaricomycetidae</taxon>
        <taxon>Boletales</taxon>
        <taxon>Sclerodermatineae</taxon>
        <taxon>Pisolithaceae</taxon>
        <taxon>Pisolithus</taxon>
    </lineage>
</organism>
<reference evidence="1 2" key="1">
    <citation type="submission" date="2014-04" db="EMBL/GenBank/DDBJ databases">
        <authorList>
            <consortium name="DOE Joint Genome Institute"/>
            <person name="Kuo A."/>
            <person name="Kohler A."/>
            <person name="Costa M.D."/>
            <person name="Nagy L.G."/>
            <person name="Floudas D."/>
            <person name="Copeland A."/>
            <person name="Barry K.W."/>
            <person name="Cichocki N."/>
            <person name="Veneault-Fourrey C."/>
            <person name="LaButti K."/>
            <person name="Lindquist E.A."/>
            <person name="Lipzen A."/>
            <person name="Lundell T."/>
            <person name="Morin E."/>
            <person name="Murat C."/>
            <person name="Sun H."/>
            <person name="Tunlid A."/>
            <person name="Henrissat B."/>
            <person name="Grigoriev I.V."/>
            <person name="Hibbett D.S."/>
            <person name="Martin F."/>
            <person name="Nordberg H.P."/>
            <person name="Cantor M.N."/>
            <person name="Hua S.X."/>
        </authorList>
    </citation>
    <scope>NUCLEOTIDE SEQUENCE [LARGE SCALE GENOMIC DNA]</scope>
    <source>
        <strain evidence="1 2">441</strain>
    </source>
</reference>
<reference evidence="2" key="2">
    <citation type="submission" date="2015-01" db="EMBL/GenBank/DDBJ databases">
        <title>Evolutionary Origins and Diversification of the Mycorrhizal Mutualists.</title>
        <authorList>
            <consortium name="DOE Joint Genome Institute"/>
            <consortium name="Mycorrhizal Genomics Consortium"/>
            <person name="Kohler A."/>
            <person name="Kuo A."/>
            <person name="Nagy L.G."/>
            <person name="Floudas D."/>
            <person name="Copeland A."/>
            <person name="Barry K.W."/>
            <person name="Cichocki N."/>
            <person name="Veneault-Fourrey C."/>
            <person name="LaButti K."/>
            <person name="Lindquist E.A."/>
            <person name="Lipzen A."/>
            <person name="Lundell T."/>
            <person name="Morin E."/>
            <person name="Murat C."/>
            <person name="Riley R."/>
            <person name="Ohm R."/>
            <person name="Sun H."/>
            <person name="Tunlid A."/>
            <person name="Henrissat B."/>
            <person name="Grigoriev I.V."/>
            <person name="Hibbett D.S."/>
            <person name="Martin F."/>
        </authorList>
    </citation>
    <scope>NUCLEOTIDE SEQUENCE [LARGE SCALE GENOMIC DNA]</scope>
    <source>
        <strain evidence="2">441</strain>
    </source>
</reference>
<accession>A0A0C9YB89</accession>
<dbReference type="Proteomes" id="UP000054018">
    <property type="component" value="Unassembled WGS sequence"/>
</dbReference>
<name>A0A0C9YB89_9AGAM</name>
<dbReference type="HOGENOM" id="CLU_2414145_0_0_1"/>
<proteinExistence type="predicted"/>
<dbReference type="EMBL" id="KN833956">
    <property type="protein sequence ID" value="KIK14076.1"/>
    <property type="molecule type" value="Genomic_DNA"/>
</dbReference>
<protein>
    <submittedName>
        <fullName evidence="1">Unplaced genomic scaffold scaffold_272, whole genome shotgun sequence</fullName>
    </submittedName>
</protein>
<gene>
    <name evidence="1" type="ORF">PISMIDRAFT_17537</name>
</gene>
<dbReference type="AlphaFoldDB" id="A0A0C9YB89"/>